<organism evidence="1 2">
    <name type="scientific">Dyella thiooxydans</name>
    <dbReference type="NCBI Taxonomy" id="445710"/>
    <lineage>
        <taxon>Bacteria</taxon>
        <taxon>Pseudomonadati</taxon>
        <taxon>Pseudomonadota</taxon>
        <taxon>Gammaproteobacteria</taxon>
        <taxon>Lysobacterales</taxon>
        <taxon>Rhodanobacteraceae</taxon>
        <taxon>Dyella</taxon>
    </lineage>
</organism>
<dbReference type="PATRIC" id="fig|445710.3.peg.2988"/>
<accession>A0A160N3U9</accession>
<dbReference type="AlphaFoldDB" id="A0A160N3U9"/>
<evidence type="ECO:0000313" key="1">
    <source>
        <dbReference type="EMBL" id="AND70447.1"/>
    </source>
</evidence>
<dbReference type="EMBL" id="CP014841">
    <property type="protein sequence ID" value="AND70447.1"/>
    <property type="molecule type" value="Genomic_DNA"/>
</dbReference>
<proteinExistence type="predicted"/>
<protein>
    <submittedName>
        <fullName evidence="1">Uncharacterized protein</fullName>
    </submittedName>
</protein>
<reference evidence="1 2" key="1">
    <citation type="submission" date="2016-02" db="EMBL/GenBank/DDBJ databases">
        <title>Complete genome sequencing and analysis of ATSB10, Dyella thiooxydans isolated from rhizosphere soil of sunflower (Helianthus annuus L.).</title>
        <authorList>
            <person name="Lee Y."/>
            <person name="Hwangbo K."/>
            <person name="Chung H."/>
            <person name="Yoo J."/>
            <person name="Kim K.Y."/>
            <person name="Sa T.M."/>
            <person name="Um Y."/>
            <person name="Madhaiyan M."/>
        </authorList>
    </citation>
    <scope>NUCLEOTIDE SEQUENCE [LARGE SCALE GENOMIC DNA]</scope>
    <source>
        <strain evidence="1 2">ATSB10</strain>
    </source>
</reference>
<name>A0A160N3U9_9GAMM</name>
<gene>
    <name evidence="1" type="ORF">ATSB10_29930</name>
</gene>
<keyword evidence="2" id="KW-1185">Reference proteome</keyword>
<dbReference type="Proteomes" id="UP000077255">
    <property type="component" value="Chromosome"/>
</dbReference>
<evidence type="ECO:0000313" key="2">
    <source>
        <dbReference type="Proteomes" id="UP000077255"/>
    </source>
</evidence>
<dbReference type="KEGG" id="dtx:ATSB10_29930"/>
<sequence>MALLRVDDPHRLAGGAHVGHHQFEHALAEQARGQQVRRLGNAQPLADRLDHRLAVVDQQVGVDVHLDPPVRSVELPLPRLAVRVHVVDAAMVPEVLDTGRGTMPREVIGRGEHHVAQVTDLVRDVAGVLQLADADRAIDALAVEVAGQVAHQQLEPDVGIALLELGQARDQRGPSHAQ</sequence>